<accession>A0A6G1BJD8</accession>
<dbReference type="AlphaFoldDB" id="A0A6G1BJD8"/>
<dbReference type="Proteomes" id="UP000479710">
    <property type="component" value="Unassembled WGS sequence"/>
</dbReference>
<comment type="caution">
    <text evidence="1">The sequence shown here is derived from an EMBL/GenBank/DDBJ whole genome shotgun (WGS) entry which is preliminary data.</text>
</comment>
<name>A0A6G1BJD8_9ORYZ</name>
<proteinExistence type="predicted"/>
<protein>
    <submittedName>
        <fullName evidence="1">Uncharacterized protein</fullName>
    </submittedName>
</protein>
<gene>
    <name evidence="1" type="ORF">E2562_006886</name>
</gene>
<sequence length="154" mass="17299">MVRKRLSCQWVTRHRCVFEQMLLLSPARCRTTEVGGGHRLLVVTPLEWEEATAAHRPSASSSQHRVRLHRICSANLSVGPHRVCRRRRRSFATSERERGEGDPGILSRCQPADPRLLSAICTRCREAETEAAVLSVPPPSSLLRRVRGSGEREG</sequence>
<evidence type="ECO:0000313" key="2">
    <source>
        <dbReference type="Proteomes" id="UP000479710"/>
    </source>
</evidence>
<evidence type="ECO:0000313" key="1">
    <source>
        <dbReference type="EMBL" id="KAF0887962.1"/>
    </source>
</evidence>
<keyword evidence="2" id="KW-1185">Reference proteome</keyword>
<reference evidence="1 2" key="1">
    <citation type="submission" date="2019-11" db="EMBL/GenBank/DDBJ databases">
        <title>Whole genome sequence of Oryza granulata.</title>
        <authorList>
            <person name="Li W."/>
        </authorList>
    </citation>
    <scope>NUCLEOTIDE SEQUENCE [LARGE SCALE GENOMIC DNA]</scope>
    <source>
        <strain evidence="2">cv. Menghai</strain>
        <tissue evidence="1">Leaf</tissue>
    </source>
</reference>
<dbReference type="EMBL" id="SPHZ02000012">
    <property type="protein sequence ID" value="KAF0887962.1"/>
    <property type="molecule type" value="Genomic_DNA"/>
</dbReference>
<organism evidence="1 2">
    <name type="scientific">Oryza meyeriana var. granulata</name>
    <dbReference type="NCBI Taxonomy" id="110450"/>
    <lineage>
        <taxon>Eukaryota</taxon>
        <taxon>Viridiplantae</taxon>
        <taxon>Streptophyta</taxon>
        <taxon>Embryophyta</taxon>
        <taxon>Tracheophyta</taxon>
        <taxon>Spermatophyta</taxon>
        <taxon>Magnoliopsida</taxon>
        <taxon>Liliopsida</taxon>
        <taxon>Poales</taxon>
        <taxon>Poaceae</taxon>
        <taxon>BOP clade</taxon>
        <taxon>Oryzoideae</taxon>
        <taxon>Oryzeae</taxon>
        <taxon>Oryzinae</taxon>
        <taxon>Oryza</taxon>
        <taxon>Oryza meyeriana</taxon>
    </lineage>
</organism>